<dbReference type="Proteomes" id="UP000433652">
    <property type="component" value="Unassembled WGS sequence"/>
</dbReference>
<keyword evidence="4" id="KW-0407">Ion channel</keyword>
<dbReference type="PROSITE" id="PS51201">
    <property type="entry name" value="RCK_N"/>
    <property type="match status" value="1"/>
</dbReference>
<dbReference type="Gene3D" id="3.40.50.720">
    <property type="entry name" value="NAD(P)-binding Rossmann-like Domain"/>
    <property type="match status" value="1"/>
</dbReference>
<keyword evidence="2" id="KW-0812">Transmembrane</keyword>
<dbReference type="PANTHER" id="PTHR43833">
    <property type="entry name" value="POTASSIUM CHANNEL PROTEIN 2-RELATED-RELATED"/>
    <property type="match status" value="1"/>
</dbReference>
<dbReference type="InterPro" id="IPR036721">
    <property type="entry name" value="RCK_C_sf"/>
</dbReference>
<evidence type="ECO:0000313" key="5">
    <source>
        <dbReference type="Proteomes" id="UP000433652"/>
    </source>
</evidence>
<dbReference type="SUPFAM" id="SSF51735">
    <property type="entry name" value="NAD(P)-binding Rossmann-fold domains"/>
    <property type="match status" value="1"/>
</dbReference>
<feature type="transmembrane region" description="Helical" evidence="2">
    <location>
        <begin position="80"/>
        <end position="104"/>
    </location>
</feature>
<keyword evidence="5" id="KW-1185">Reference proteome</keyword>
<keyword evidence="2" id="KW-1133">Transmembrane helix</keyword>
<dbReference type="AlphaFoldDB" id="A0A6I4STJ7"/>
<dbReference type="SUPFAM" id="SSF81324">
    <property type="entry name" value="Voltage-gated potassium channels"/>
    <property type="match status" value="1"/>
</dbReference>
<protein>
    <submittedName>
        <fullName evidence="4">Potassium channel protein</fullName>
    </submittedName>
</protein>
<dbReference type="InterPro" id="IPR036291">
    <property type="entry name" value="NAD(P)-bd_dom_sf"/>
</dbReference>
<feature type="domain" description="RCK N-terminal" evidence="3">
    <location>
        <begin position="123"/>
        <end position="240"/>
    </location>
</feature>
<dbReference type="RefSeq" id="WP_159791512.1">
    <property type="nucleotide sequence ID" value="NZ_WTYM01000022.1"/>
</dbReference>
<dbReference type="SUPFAM" id="SSF116726">
    <property type="entry name" value="TrkA C-terminal domain-like"/>
    <property type="match status" value="1"/>
</dbReference>
<accession>A0A6I4STJ7</accession>
<comment type="subcellular location">
    <subcellularLocation>
        <location evidence="1">Cell membrane</location>
        <topology evidence="1">Multi-pass membrane protein</topology>
    </subcellularLocation>
</comment>
<dbReference type="Pfam" id="PF07885">
    <property type="entry name" value="Ion_trans_2"/>
    <property type="match status" value="1"/>
</dbReference>
<dbReference type="EMBL" id="WTYM01000022">
    <property type="protein sequence ID" value="MXO58226.1"/>
    <property type="molecule type" value="Genomic_DNA"/>
</dbReference>
<dbReference type="OrthoDB" id="9781411at2"/>
<keyword evidence="4" id="KW-0406">Ion transport</keyword>
<sequence length="367" mass="39264">MDRAEAAAEQLFEGALGSPLRNLAAALTFVITVWFIATLGFVAAGWTVSDAFYMVTLTIFSVGYGEVHPLDTPWLRLLDIGTIILGCTGMIVLTGALVQAFAHYQVTRLLGLNRMHHEIERLAGHTIICGLGRIGRQLAAQLHAAKSPFVVIERDADKVAEARTLGYLAIQADAAEEEALKEAGIDRARVLASVLPNDAANVFITLSARSLNAGVEIIARGEAPTTENKLIHAGASKVVMPTHIGAEHIAEQILYPHTDRLLDGSPRLQELRRNLEEFGLEIEVATAAPGGALTGRTVAEAETRGGGAFFVVQIDRPNGAVFPHPPGDFTIETADRVVLVLRGDKVAAGTIFAAPAEPVRVGRNRIR</sequence>
<keyword evidence="2" id="KW-0472">Membrane</keyword>
<feature type="transmembrane region" description="Helical" evidence="2">
    <location>
        <begin position="23"/>
        <end position="44"/>
    </location>
</feature>
<name>A0A6I4STJ7_9SPHN</name>
<proteinExistence type="predicted"/>
<reference evidence="4 5" key="1">
    <citation type="submission" date="2019-12" db="EMBL/GenBank/DDBJ databases">
        <title>Genomic-based taxomic classification of the family Erythrobacteraceae.</title>
        <authorList>
            <person name="Xu L."/>
        </authorList>
    </citation>
    <scope>NUCLEOTIDE SEQUENCE [LARGE SCALE GENOMIC DNA]</scope>
    <source>
        <strain evidence="4 5">MCCC 1K01500</strain>
    </source>
</reference>
<dbReference type="GO" id="GO:0034220">
    <property type="term" value="P:monoatomic ion transmembrane transport"/>
    <property type="evidence" value="ECO:0007669"/>
    <property type="project" value="UniProtKB-KW"/>
</dbReference>
<evidence type="ECO:0000313" key="4">
    <source>
        <dbReference type="EMBL" id="MXO58226.1"/>
    </source>
</evidence>
<dbReference type="GO" id="GO:0006813">
    <property type="term" value="P:potassium ion transport"/>
    <property type="evidence" value="ECO:0007669"/>
    <property type="project" value="InterPro"/>
</dbReference>
<dbReference type="PANTHER" id="PTHR43833:SF9">
    <property type="entry name" value="POTASSIUM CHANNEL PROTEIN YUGO-RELATED"/>
    <property type="match status" value="1"/>
</dbReference>
<organism evidence="4 5">
    <name type="scientific">Croceibacterium salegens</name>
    <dbReference type="NCBI Taxonomy" id="1737568"/>
    <lineage>
        <taxon>Bacteria</taxon>
        <taxon>Pseudomonadati</taxon>
        <taxon>Pseudomonadota</taxon>
        <taxon>Alphaproteobacteria</taxon>
        <taxon>Sphingomonadales</taxon>
        <taxon>Erythrobacteraceae</taxon>
        <taxon>Croceibacterium</taxon>
    </lineage>
</organism>
<dbReference type="InterPro" id="IPR050721">
    <property type="entry name" value="Trk_Ktr_HKT_K-transport"/>
</dbReference>
<dbReference type="GO" id="GO:0005886">
    <property type="term" value="C:plasma membrane"/>
    <property type="evidence" value="ECO:0007669"/>
    <property type="project" value="UniProtKB-SubCell"/>
</dbReference>
<evidence type="ECO:0000259" key="3">
    <source>
        <dbReference type="PROSITE" id="PS51201"/>
    </source>
</evidence>
<evidence type="ECO:0000256" key="1">
    <source>
        <dbReference type="ARBA" id="ARBA00004651"/>
    </source>
</evidence>
<dbReference type="InterPro" id="IPR013099">
    <property type="entry name" value="K_chnl_dom"/>
</dbReference>
<keyword evidence="4" id="KW-0813">Transport</keyword>
<comment type="caution">
    <text evidence="4">The sequence shown here is derived from an EMBL/GenBank/DDBJ whole genome shotgun (WGS) entry which is preliminary data.</text>
</comment>
<gene>
    <name evidence="4" type="ORF">GRI89_01525</name>
</gene>
<dbReference type="Pfam" id="PF02254">
    <property type="entry name" value="TrkA_N"/>
    <property type="match status" value="1"/>
</dbReference>
<evidence type="ECO:0000256" key="2">
    <source>
        <dbReference type="SAM" id="Phobius"/>
    </source>
</evidence>
<dbReference type="InterPro" id="IPR003148">
    <property type="entry name" value="RCK_N"/>
</dbReference>
<dbReference type="Gene3D" id="3.30.70.1450">
    <property type="entry name" value="Regulator of K+ conductance, C-terminal domain"/>
    <property type="match status" value="1"/>
</dbReference>
<dbReference type="Gene3D" id="1.10.287.70">
    <property type="match status" value="1"/>
</dbReference>